<evidence type="ECO:0000256" key="7">
    <source>
        <dbReference type="ARBA" id="ARBA00023136"/>
    </source>
</evidence>
<sequence>MLATLSAIILPILIVSALGFVWGRMGHQLEPRLVTALVTTIGTPSLVASTLTGLTVDTTILGQMVLVAFSVFAGFAVLGIIVCKAMKLPLHSFLPSLMFPNTGNMGLPLVLFAFGQTGLALAIVFFVVSITLQFTIGIGIASGSADLRRLLKMPLIYAVVFSLIFVLTDWPVPLWLSNTLSLLGGLTIPLMLIALGVSLSQLHVRSLGRAAILSVVRLGGGFLVSYGVSRAFGLEGAALGVVVLQSTMPVAVFNYLFAELYRREPEEVAGIVVVSTVMSFVTLPLLILFVL</sequence>
<evidence type="ECO:0000256" key="1">
    <source>
        <dbReference type="ARBA" id="ARBA00004651"/>
    </source>
</evidence>
<feature type="transmembrane region" description="Helical" evidence="8">
    <location>
        <begin position="238"/>
        <end position="257"/>
    </location>
</feature>
<evidence type="ECO:0000256" key="2">
    <source>
        <dbReference type="ARBA" id="ARBA00010145"/>
    </source>
</evidence>
<comment type="subcellular location">
    <subcellularLocation>
        <location evidence="1">Cell membrane</location>
        <topology evidence="1">Multi-pass membrane protein</topology>
    </subcellularLocation>
</comment>
<keyword evidence="10" id="KW-1185">Reference proteome</keyword>
<dbReference type="GO" id="GO:0055085">
    <property type="term" value="P:transmembrane transport"/>
    <property type="evidence" value="ECO:0007669"/>
    <property type="project" value="InterPro"/>
</dbReference>
<gene>
    <name evidence="9" type="ORF">FRZ44_22370</name>
</gene>
<evidence type="ECO:0000256" key="8">
    <source>
        <dbReference type="SAM" id="Phobius"/>
    </source>
</evidence>
<dbReference type="PANTHER" id="PTHR36838:SF1">
    <property type="entry name" value="SLR1864 PROTEIN"/>
    <property type="match status" value="1"/>
</dbReference>
<feature type="transmembrane region" description="Helical" evidence="8">
    <location>
        <begin position="6"/>
        <end position="22"/>
    </location>
</feature>
<accession>A0A5J6MHJ8</accession>
<proteinExistence type="inferred from homology"/>
<dbReference type="KEGG" id="htq:FRZ44_22370"/>
<feature type="transmembrane region" description="Helical" evidence="8">
    <location>
        <begin position="120"/>
        <end position="143"/>
    </location>
</feature>
<organism evidence="9 10">
    <name type="scientific">Hypericibacter terrae</name>
    <dbReference type="NCBI Taxonomy" id="2602015"/>
    <lineage>
        <taxon>Bacteria</taxon>
        <taxon>Pseudomonadati</taxon>
        <taxon>Pseudomonadota</taxon>
        <taxon>Alphaproteobacteria</taxon>
        <taxon>Rhodospirillales</taxon>
        <taxon>Dongiaceae</taxon>
        <taxon>Hypericibacter</taxon>
    </lineage>
</organism>
<evidence type="ECO:0000313" key="10">
    <source>
        <dbReference type="Proteomes" id="UP000326202"/>
    </source>
</evidence>
<dbReference type="GO" id="GO:0005886">
    <property type="term" value="C:plasma membrane"/>
    <property type="evidence" value="ECO:0007669"/>
    <property type="project" value="UniProtKB-SubCell"/>
</dbReference>
<dbReference type="PANTHER" id="PTHR36838">
    <property type="entry name" value="AUXIN EFFLUX CARRIER FAMILY PROTEIN"/>
    <property type="match status" value="1"/>
</dbReference>
<evidence type="ECO:0000256" key="6">
    <source>
        <dbReference type="ARBA" id="ARBA00022989"/>
    </source>
</evidence>
<feature type="transmembrane region" description="Helical" evidence="8">
    <location>
        <begin position="211"/>
        <end position="232"/>
    </location>
</feature>
<keyword evidence="3" id="KW-0813">Transport</keyword>
<reference evidence="9 10" key="1">
    <citation type="submission" date="2019-08" db="EMBL/GenBank/DDBJ databases">
        <title>Hyperibacter terrae gen. nov., sp. nov. and Hyperibacter viscosus sp. nov., two new members in the family Rhodospirillaceae isolated from the rhizosphere of Hypericum perforatum.</title>
        <authorList>
            <person name="Noviana Z."/>
        </authorList>
    </citation>
    <scope>NUCLEOTIDE SEQUENCE [LARGE SCALE GENOMIC DNA]</scope>
    <source>
        <strain evidence="9 10">R5913</strain>
    </source>
</reference>
<feature type="transmembrane region" description="Helical" evidence="8">
    <location>
        <begin position="34"/>
        <end position="54"/>
    </location>
</feature>
<keyword evidence="6 8" id="KW-1133">Transmembrane helix</keyword>
<feature type="transmembrane region" description="Helical" evidence="8">
    <location>
        <begin position="269"/>
        <end position="290"/>
    </location>
</feature>
<keyword evidence="5 8" id="KW-0812">Transmembrane</keyword>
<comment type="similarity">
    <text evidence="2">Belongs to the auxin efflux carrier (TC 2.A.69) family.</text>
</comment>
<feature type="transmembrane region" description="Helical" evidence="8">
    <location>
        <begin position="182"/>
        <end position="199"/>
    </location>
</feature>
<dbReference type="RefSeq" id="WP_151177238.1">
    <property type="nucleotide sequence ID" value="NZ_CP042906.1"/>
</dbReference>
<protein>
    <submittedName>
        <fullName evidence="9">Transporter</fullName>
    </submittedName>
</protein>
<dbReference type="EMBL" id="CP042906">
    <property type="protein sequence ID" value="QEX16942.1"/>
    <property type="molecule type" value="Genomic_DNA"/>
</dbReference>
<dbReference type="Proteomes" id="UP000326202">
    <property type="component" value="Chromosome"/>
</dbReference>
<evidence type="ECO:0000313" key="9">
    <source>
        <dbReference type="EMBL" id="QEX16942.1"/>
    </source>
</evidence>
<dbReference type="AlphaFoldDB" id="A0A5J6MHJ8"/>
<evidence type="ECO:0000256" key="5">
    <source>
        <dbReference type="ARBA" id="ARBA00022692"/>
    </source>
</evidence>
<feature type="transmembrane region" description="Helical" evidence="8">
    <location>
        <begin position="155"/>
        <end position="176"/>
    </location>
</feature>
<dbReference type="Gene3D" id="1.20.1530.20">
    <property type="match status" value="1"/>
</dbReference>
<dbReference type="Pfam" id="PF03547">
    <property type="entry name" value="Mem_trans"/>
    <property type="match status" value="1"/>
</dbReference>
<evidence type="ECO:0000256" key="3">
    <source>
        <dbReference type="ARBA" id="ARBA00022448"/>
    </source>
</evidence>
<dbReference type="InterPro" id="IPR038770">
    <property type="entry name" value="Na+/solute_symporter_sf"/>
</dbReference>
<keyword evidence="4" id="KW-1003">Cell membrane</keyword>
<dbReference type="OrthoDB" id="3238001at2"/>
<evidence type="ECO:0000256" key="4">
    <source>
        <dbReference type="ARBA" id="ARBA00022475"/>
    </source>
</evidence>
<dbReference type="InterPro" id="IPR004776">
    <property type="entry name" value="Mem_transp_PIN-like"/>
</dbReference>
<name>A0A5J6MHJ8_9PROT</name>
<feature type="transmembrane region" description="Helical" evidence="8">
    <location>
        <begin position="60"/>
        <end position="81"/>
    </location>
</feature>
<keyword evidence="7 8" id="KW-0472">Membrane</keyword>
<feature type="transmembrane region" description="Helical" evidence="8">
    <location>
        <begin position="93"/>
        <end position="114"/>
    </location>
</feature>